<dbReference type="SMART" id="SM00369">
    <property type="entry name" value="LRR_TYP"/>
    <property type="match status" value="2"/>
</dbReference>
<dbReference type="InterPro" id="IPR025875">
    <property type="entry name" value="Leu-rich_rpt_4"/>
</dbReference>
<evidence type="ECO:0000313" key="6">
    <source>
        <dbReference type="EMBL" id="OAD22085.1"/>
    </source>
</evidence>
<evidence type="ECO:0000313" key="7">
    <source>
        <dbReference type="Proteomes" id="UP000076962"/>
    </source>
</evidence>
<gene>
    <name evidence="6" type="ORF">THIOM_002132</name>
</gene>
<dbReference type="InterPro" id="IPR050576">
    <property type="entry name" value="Cilia_flagella_integrity"/>
</dbReference>
<dbReference type="Pfam" id="PF00560">
    <property type="entry name" value="LRR_1"/>
    <property type="match status" value="1"/>
</dbReference>
<dbReference type="Pfam" id="PF12799">
    <property type="entry name" value="LRR_4"/>
    <property type="match status" value="1"/>
</dbReference>
<protein>
    <submittedName>
        <fullName evidence="6">Chondroadherin-like protein</fullName>
    </submittedName>
</protein>
<keyword evidence="5" id="KW-0966">Cell projection</keyword>
<organism evidence="6 7">
    <name type="scientific">Candidatus Thiomargarita nelsonii</name>
    <dbReference type="NCBI Taxonomy" id="1003181"/>
    <lineage>
        <taxon>Bacteria</taxon>
        <taxon>Pseudomonadati</taxon>
        <taxon>Pseudomonadota</taxon>
        <taxon>Gammaproteobacteria</taxon>
        <taxon>Thiotrichales</taxon>
        <taxon>Thiotrichaceae</taxon>
        <taxon>Thiomargarita</taxon>
    </lineage>
</organism>
<comment type="subcellular location">
    <subcellularLocation>
        <location evidence="1">Cell projection</location>
        <location evidence="1">Cilium</location>
    </subcellularLocation>
</comment>
<keyword evidence="3" id="KW-0677">Repeat</keyword>
<dbReference type="Gene3D" id="3.80.10.10">
    <property type="entry name" value="Ribonuclease Inhibitor"/>
    <property type="match status" value="1"/>
</dbReference>
<dbReference type="Proteomes" id="UP000076962">
    <property type="component" value="Unassembled WGS sequence"/>
</dbReference>
<evidence type="ECO:0000256" key="3">
    <source>
        <dbReference type="ARBA" id="ARBA00022737"/>
    </source>
</evidence>
<dbReference type="InterPro" id="IPR003591">
    <property type="entry name" value="Leu-rich_rpt_typical-subtyp"/>
</dbReference>
<dbReference type="InterPro" id="IPR032675">
    <property type="entry name" value="LRR_dom_sf"/>
</dbReference>
<keyword evidence="7" id="KW-1185">Reference proteome</keyword>
<evidence type="ECO:0000256" key="4">
    <source>
        <dbReference type="ARBA" id="ARBA00023069"/>
    </source>
</evidence>
<evidence type="ECO:0000256" key="2">
    <source>
        <dbReference type="ARBA" id="ARBA00022614"/>
    </source>
</evidence>
<sequence length="138" mass="15817">MNLSDTGGDADNYGDLSRLTHLQSLNISHNRLTTLEALHLQKLRNLRRLNISHNQLENVDFGEMAQDRLQVLNLSFNRLGHLTFAPLPHLNTLFLHRNYNVFFDKEFELQDLRSMTFDKGTKVPDDLLKQIGGGNSES</sequence>
<reference evidence="6 7" key="1">
    <citation type="submission" date="2016-05" db="EMBL/GenBank/DDBJ databases">
        <title>Single-cell genome of chain-forming Candidatus Thiomargarita nelsonii and comparison to other large sulfur-oxidizing bacteria.</title>
        <authorList>
            <person name="Winkel M."/>
            <person name="Salman V."/>
            <person name="Woyke T."/>
            <person name="Schulz-Vogt H."/>
            <person name="Richter M."/>
            <person name="Flood B."/>
            <person name="Bailey J."/>
            <person name="Amann R."/>
            <person name="Mussmann M."/>
        </authorList>
    </citation>
    <scope>NUCLEOTIDE SEQUENCE [LARGE SCALE GENOMIC DNA]</scope>
    <source>
        <strain evidence="6 7">THI036</strain>
    </source>
</reference>
<dbReference type="AlphaFoldDB" id="A0A176S244"/>
<keyword evidence="2" id="KW-0433">Leucine-rich repeat</keyword>
<dbReference type="PANTHER" id="PTHR45973">
    <property type="entry name" value="PROTEIN PHOSPHATASE 1 REGULATORY SUBUNIT SDS22-RELATED"/>
    <property type="match status" value="1"/>
</dbReference>
<dbReference type="EMBL" id="LUTY01001183">
    <property type="protein sequence ID" value="OAD22085.1"/>
    <property type="molecule type" value="Genomic_DNA"/>
</dbReference>
<evidence type="ECO:0000256" key="1">
    <source>
        <dbReference type="ARBA" id="ARBA00004138"/>
    </source>
</evidence>
<dbReference type="InterPro" id="IPR001611">
    <property type="entry name" value="Leu-rich_rpt"/>
</dbReference>
<name>A0A176S244_9GAMM</name>
<accession>A0A176S244</accession>
<dbReference type="PROSITE" id="PS51450">
    <property type="entry name" value="LRR"/>
    <property type="match status" value="1"/>
</dbReference>
<proteinExistence type="predicted"/>
<dbReference type="PANTHER" id="PTHR45973:SF9">
    <property type="entry name" value="LEUCINE-RICH REPEAT-CONTAINING PROTEIN 46"/>
    <property type="match status" value="1"/>
</dbReference>
<dbReference type="SUPFAM" id="SSF52058">
    <property type="entry name" value="L domain-like"/>
    <property type="match status" value="1"/>
</dbReference>
<keyword evidence="4" id="KW-0969">Cilium</keyword>
<dbReference type="PRINTS" id="PR00019">
    <property type="entry name" value="LEURICHRPT"/>
</dbReference>
<evidence type="ECO:0000256" key="5">
    <source>
        <dbReference type="ARBA" id="ARBA00023273"/>
    </source>
</evidence>
<comment type="caution">
    <text evidence="6">The sequence shown here is derived from an EMBL/GenBank/DDBJ whole genome shotgun (WGS) entry which is preliminary data.</text>
</comment>